<accession>A0ABT9G0Y6</accession>
<protein>
    <submittedName>
        <fullName evidence="1">Uncharacterized protein</fullName>
    </submittedName>
</protein>
<sequence>MALAAASLPAPAAAQAGVTRQQASRAAWRFGSLALMSLLTHRLHQRGLARIDLCLAAPAQAVRRHEMSQAWSRLHEVSLGRADRILSIAFYERVPVVKGGGDGSGSLDEQGWRDIVALRPQLPMLAYLAGRQELLAQPAGNCEAELARIASGEDSMDRQLARRDAGYPDLMALDLDHPERLGDPERRGIDR</sequence>
<comment type="caution">
    <text evidence="1">The sequence shown here is derived from an EMBL/GenBank/DDBJ whole genome shotgun (WGS) entry which is preliminary data.</text>
</comment>
<evidence type="ECO:0000313" key="1">
    <source>
        <dbReference type="EMBL" id="MDP4300056.1"/>
    </source>
</evidence>
<dbReference type="Proteomes" id="UP001235760">
    <property type="component" value="Unassembled WGS sequence"/>
</dbReference>
<proteinExistence type="predicted"/>
<reference evidence="1 2" key="1">
    <citation type="submission" date="2023-08" db="EMBL/GenBank/DDBJ databases">
        <authorList>
            <person name="Roldan D.M."/>
            <person name="Menes R.J."/>
        </authorList>
    </citation>
    <scope>NUCLEOTIDE SEQUENCE [LARGE SCALE GENOMIC DNA]</scope>
    <source>
        <strain evidence="1 2">CCM 2812</strain>
    </source>
</reference>
<gene>
    <name evidence="1" type="ORF">Q8X39_05370</name>
</gene>
<dbReference type="RefSeq" id="WP_305748608.1">
    <property type="nucleotide sequence ID" value="NZ_JAUZEE010000002.1"/>
</dbReference>
<evidence type="ECO:0000313" key="2">
    <source>
        <dbReference type="Proteomes" id="UP001235760"/>
    </source>
</evidence>
<organism evidence="1 2">
    <name type="scientific">Leptothrix discophora</name>
    <dbReference type="NCBI Taxonomy" id="89"/>
    <lineage>
        <taxon>Bacteria</taxon>
        <taxon>Pseudomonadati</taxon>
        <taxon>Pseudomonadota</taxon>
        <taxon>Betaproteobacteria</taxon>
        <taxon>Burkholderiales</taxon>
        <taxon>Sphaerotilaceae</taxon>
        <taxon>Leptothrix</taxon>
    </lineage>
</organism>
<keyword evidence="2" id="KW-1185">Reference proteome</keyword>
<name>A0ABT9G0Y6_LEPDI</name>
<dbReference type="EMBL" id="JAUZEE010000002">
    <property type="protein sequence ID" value="MDP4300056.1"/>
    <property type="molecule type" value="Genomic_DNA"/>
</dbReference>